<accession>A0A8S1DVQ9</accession>
<feature type="compositionally biased region" description="Acidic residues" evidence="1">
    <location>
        <begin position="31"/>
        <end position="47"/>
    </location>
</feature>
<keyword evidence="2" id="KW-1133">Transmembrane helix</keyword>
<dbReference type="EMBL" id="CADEPI010000372">
    <property type="protein sequence ID" value="CAB3384803.1"/>
    <property type="molecule type" value="Genomic_DNA"/>
</dbReference>
<evidence type="ECO:0000256" key="1">
    <source>
        <dbReference type="SAM" id="MobiDB-lite"/>
    </source>
</evidence>
<keyword evidence="4" id="KW-1185">Reference proteome</keyword>
<sequence>MAPLTKAEIKKKIATIEGTLKMLKEQMNKMDEDETTSDDEDEEEEEKLCDKCTEEHGGIVELTFTQRLKKIALPLLFSLIGYSFMGTINDYYYPKK</sequence>
<gene>
    <name evidence="3" type="ORF">CLODIP_2_CD13513</name>
</gene>
<name>A0A8S1DVQ9_9INSE</name>
<feature type="transmembrane region" description="Helical" evidence="2">
    <location>
        <begin position="71"/>
        <end position="93"/>
    </location>
</feature>
<organism evidence="3 4">
    <name type="scientific">Cloeon dipterum</name>
    <dbReference type="NCBI Taxonomy" id="197152"/>
    <lineage>
        <taxon>Eukaryota</taxon>
        <taxon>Metazoa</taxon>
        <taxon>Ecdysozoa</taxon>
        <taxon>Arthropoda</taxon>
        <taxon>Hexapoda</taxon>
        <taxon>Insecta</taxon>
        <taxon>Pterygota</taxon>
        <taxon>Palaeoptera</taxon>
        <taxon>Ephemeroptera</taxon>
        <taxon>Pisciforma</taxon>
        <taxon>Baetidae</taxon>
        <taxon>Cloeon</taxon>
    </lineage>
</organism>
<evidence type="ECO:0000313" key="4">
    <source>
        <dbReference type="Proteomes" id="UP000494165"/>
    </source>
</evidence>
<dbReference type="Proteomes" id="UP000494165">
    <property type="component" value="Unassembled WGS sequence"/>
</dbReference>
<comment type="caution">
    <text evidence="3">The sequence shown here is derived from an EMBL/GenBank/DDBJ whole genome shotgun (WGS) entry which is preliminary data.</text>
</comment>
<keyword evidence="2" id="KW-0472">Membrane</keyword>
<proteinExistence type="predicted"/>
<reference evidence="3 4" key="1">
    <citation type="submission" date="2020-04" db="EMBL/GenBank/DDBJ databases">
        <authorList>
            <person name="Alioto T."/>
            <person name="Alioto T."/>
            <person name="Gomez Garrido J."/>
        </authorList>
    </citation>
    <scope>NUCLEOTIDE SEQUENCE [LARGE SCALE GENOMIC DNA]</scope>
</reference>
<evidence type="ECO:0000256" key="2">
    <source>
        <dbReference type="SAM" id="Phobius"/>
    </source>
</evidence>
<evidence type="ECO:0000313" key="3">
    <source>
        <dbReference type="EMBL" id="CAB3384803.1"/>
    </source>
</evidence>
<feature type="region of interest" description="Disordered" evidence="1">
    <location>
        <begin position="24"/>
        <end position="47"/>
    </location>
</feature>
<dbReference type="AlphaFoldDB" id="A0A8S1DVQ9"/>
<keyword evidence="2" id="KW-0812">Transmembrane</keyword>
<protein>
    <submittedName>
        <fullName evidence="3">Uncharacterized protein</fullName>
    </submittedName>
</protein>